<evidence type="ECO:0000313" key="2">
    <source>
        <dbReference type="Proteomes" id="UP001174934"/>
    </source>
</evidence>
<keyword evidence="2" id="KW-1185">Reference proteome</keyword>
<dbReference type="EMBL" id="JAULSR010000004">
    <property type="protein sequence ID" value="KAK0621938.1"/>
    <property type="molecule type" value="Genomic_DNA"/>
</dbReference>
<protein>
    <submittedName>
        <fullName evidence="1">Uncharacterized protein</fullName>
    </submittedName>
</protein>
<proteinExistence type="predicted"/>
<evidence type="ECO:0000313" key="1">
    <source>
        <dbReference type="EMBL" id="KAK0621938.1"/>
    </source>
</evidence>
<accession>A0AA40C2H2</accession>
<organism evidence="1 2">
    <name type="scientific">Bombardia bombarda</name>
    <dbReference type="NCBI Taxonomy" id="252184"/>
    <lineage>
        <taxon>Eukaryota</taxon>
        <taxon>Fungi</taxon>
        <taxon>Dikarya</taxon>
        <taxon>Ascomycota</taxon>
        <taxon>Pezizomycotina</taxon>
        <taxon>Sordariomycetes</taxon>
        <taxon>Sordariomycetidae</taxon>
        <taxon>Sordariales</taxon>
        <taxon>Lasiosphaeriaceae</taxon>
        <taxon>Bombardia</taxon>
    </lineage>
</organism>
<gene>
    <name evidence="1" type="ORF">B0T17DRAFT_535427</name>
</gene>
<sequence>MRVSTKTDDLMTRVMEKLRVPIPAFILHRRLVVESDVSGDSDRHQLRVYGVGIDDTPVTFLQSVKLAYNRRVARTEPFTVTFRADLDEEAELQLTLELEFMGHYGEPNLEVVRDVVRKGSEKNEGIKTLYLLDYDPHTGEWKMSKQDWGVQDVSPVTRVTRSRG</sequence>
<name>A0AA40C2H2_9PEZI</name>
<reference evidence="1" key="1">
    <citation type="submission" date="2023-06" db="EMBL/GenBank/DDBJ databases">
        <title>Genome-scale phylogeny and comparative genomics of the fungal order Sordariales.</title>
        <authorList>
            <consortium name="Lawrence Berkeley National Laboratory"/>
            <person name="Hensen N."/>
            <person name="Bonometti L."/>
            <person name="Westerberg I."/>
            <person name="Brannstrom I.O."/>
            <person name="Guillou S."/>
            <person name="Cros-Aarteil S."/>
            <person name="Calhoun S."/>
            <person name="Haridas S."/>
            <person name="Kuo A."/>
            <person name="Mondo S."/>
            <person name="Pangilinan J."/>
            <person name="Riley R."/>
            <person name="LaButti K."/>
            <person name="Andreopoulos B."/>
            <person name="Lipzen A."/>
            <person name="Chen C."/>
            <person name="Yanf M."/>
            <person name="Daum C."/>
            <person name="Ng V."/>
            <person name="Clum A."/>
            <person name="Steindorff A."/>
            <person name="Ohm R."/>
            <person name="Martin F."/>
            <person name="Silar P."/>
            <person name="Natvig D."/>
            <person name="Lalanne C."/>
            <person name="Gautier V."/>
            <person name="Ament-velasquez S.L."/>
            <person name="Kruys A."/>
            <person name="Hutchinson M.I."/>
            <person name="Powell A.J."/>
            <person name="Barry K."/>
            <person name="Miller A.N."/>
            <person name="Grigoriev I.V."/>
            <person name="Debuchy R."/>
            <person name="Gladieux P."/>
            <person name="Thoren M.H."/>
            <person name="Johannesson H."/>
        </authorList>
    </citation>
    <scope>NUCLEOTIDE SEQUENCE</scope>
    <source>
        <strain evidence="1">SMH3391-2</strain>
    </source>
</reference>
<dbReference type="AlphaFoldDB" id="A0AA40C2H2"/>
<comment type="caution">
    <text evidence="1">The sequence shown here is derived from an EMBL/GenBank/DDBJ whole genome shotgun (WGS) entry which is preliminary data.</text>
</comment>
<dbReference type="Proteomes" id="UP001174934">
    <property type="component" value="Unassembled WGS sequence"/>
</dbReference>